<accession>A0A1H1QDG0</accession>
<keyword evidence="2" id="KW-1185">Reference proteome</keyword>
<dbReference type="EMBL" id="LT629748">
    <property type="protein sequence ID" value="SDS21581.1"/>
    <property type="molecule type" value="Genomic_DNA"/>
</dbReference>
<dbReference type="AlphaFoldDB" id="A0A1H1QDG0"/>
<dbReference type="Proteomes" id="UP000243426">
    <property type="component" value="Chromosome I"/>
</dbReference>
<dbReference type="RefSeq" id="WP_157718609.1">
    <property type="nucleotide sequence ID" value="NZ_LT629748.1"/>
</dbReference>
<evidence type="ECO:0000313" key="1">
    <source>
        <dbReference type="EMBL" id="SDS21581.1"/>
    </source>
</evidence>
<organism evidence="1 2">
    <name type="scientific">Halopseudomonas litoralis</name>
    <dbReference type="NCBI Taxonomy" id="797277"/>
    <lineage>
        <taxon>Bacteria</taxon>
        <taxon>Pseudomonadati</taxon>
        <taxon>Pseudomonadota</taxon>
        <taxon>Gammaproteobacteria</taxon>
        <taxon>Pseudomonadales</taxon>
        <taxon>Pseudomonadaceae</taxon>
        <taxon>Halopseudomonas</taxon>
    </lineage>
</organism>
<proteinExistence type="predicted"/>
<protein>
    <submittedName>
        <fullName evidence="1">Uncharacterized protein</fullName>
    </submittedName>
</protein>
<gene>
    <name evidence="1" type="ORF">SAMN05216198_1455</name>
</gene>
<evidence type="ECO:0000313" key="2">
    <source>
        <dbReference type="Proteomes" id="UP000243426"/>
    </source>
</evidence>
<name>A0A1H1QDG0_9GAMM</name>
<sequence length="71" mass="7579">MKKIGGEVKKAVKSVFSGDEARRPSHQSHGAIGAATYCFQSIMGSSFATSQAWMAAMTKHSITRAWASCQA</sequence>
<reference evidence="2" key="1">
    <citation type="submission" date="2016-10" db="EMBL/GenBank/DDBJ databases">
        <authorList>
            <person name="Varghese N."/>
            <person name="Submissions S."/>
        </authorList>
    </citation>
    <scope>NUCLEOTIDE SEQUENCE [LARGE SCALE GENOMIC DNA]</scope>
    <source>
        <strain evidence="2">2SM5</strain>
    </source>
</reference>